<dbReference type="EMBL" id="BDCO01000002">
    <property type="protein sequence ID" value="GAT32424.1"/>
    <property type="molecule type" value="Genomic_DNA"/>
</dbReference>
<dbReference type="Proteomes" id="UP000076023">
    <property type="component" value="Unassembled WGS sequence"/>
</dbReference>
<keyword evidence="3" id="KW-1185">Reference proteome</keyword>
<feature type="coiled-coil region" evidence="1">
    <location>
        <begin position="26"/>
        <end position="60"/>
    </location>
</feature>
<proteinExistence type="predicted"/>
<dbReference type="InParanoid" id="A0A146G638"/>
<reference evidence="3" key="1">
    <citation type="journal article" date="2017" name="Genome Announc.">
        <title>Draft Genome Sequence of Terrimicrobium sacchariphilum NM-5T, a Facultative Anaerobic Soil Bacterium of the Class Spartobacteria.</title>
        <authorList>
            <person name="Qiu Y.L."/>
            <person name="Tourlousse D.M."/>
            <person name="Matsuura N."/>
            <person name="Ohashi A."/>
            <person name="Sekiguchi Y."/>
        </authorList>
    </citation>
    <scope>NUCLEOTIDE SEQUENCE [LARGE SCALE GENOMIC DNA]</scope>
    <source>
        <strain evidence="3">NM-5</strain>
    </source>
</reference>
<organism evidence="2 3">
    <name type="scientific">Terrimicrobium sacchariphilum</name>
    <dbReference type="NCBI Taxonomy" id="690879"/>
    <lineage>
        <taxon>Bacteria</taxon>
        <taxon>Pseudomonadati</taxon>
        <taxon>Verrucomicrobiota</taxon>
        <taxon>Terrimicrobiia</taxon>
        <taxon>Terrimicrobiales</taxon>
        <taxon>Terrimicrobiaceae</taxon>
        <taxon>Terrimicrobium</taxon>
    </lineage>
</organism>
<accession>A0A146G638</accession>
<evidence type="ECO:0000313" key="2">
    <source>
        <dbReference type="EMBL" id="GAT32424.1"/>
    </source>
</evidence>
<gene>
    <name evidence="2" type="ORF">TSACC_2822</name>
</gene>
<evidence type="ECO:0000313" key="3">
    <source>
        <dbReference type="Proteomes" id="UP000076023"/>
    </source>
</evidence>
<comment type="caution">
    <text evidence="2">The sequence shown here is derived from an EMBL/GenBank/DDBJ whole genome shotgun (WGS) entry which is preliminary data.</text>
</comment>
<dbReference type="AlphaFoldDB" id="A0A146G638"/>
<keyword evidence="1" id="KW-0175">Coiled coil</keyword>
<protein>
    <submittedName>
        <fullName evidence="2">Uncharacterized protein</fullName>
    </submittedName>
</protein>
<evidence type="ECO:0000256" key="1">
    <source>
        <dbReference type="SAM" id="Coils"/>
    </source>
</evidence>
<sequence>MLIALDKHSPHFGNFTFLMASWQTAQRMVEQAARRQEREAVKARREIERQRKALIKLTEQEQARLEVQAYENDLDVLLSIHKECRDPIDWMGLFCILPPAPPSKLARHELEAIFKKPAALGSSDQAAAGAEADFASLETAQKNYLDEHAQWHYWHTLAQSILQQNVGAYSQAINDFAPFAEIAQLGSAMRFVIHTPTFVECTLTVNGLNIIPSEIKSLNASAKLSTRKMPQGRFHEIYQDYVCGSALRVAREIFALLPVEHVLVTTVVNDTDPASGNMAEIPVLSVRFDQPTFNTLQFDHLDPSDSISLFEARGDATASRRSGAFTRIQPFTPEDFSLGSISARSGLLLLVARAQEQRELIKTASSKIRISEPNVSPA</sequence>
<name>A0A146G638_TERSA</name>